<evidence type="ECO:0000313" key="2">
    <source>
        <dbReference type="Proteomes" id="UP000304148"/>
    </source>
</evidence>
<proteinExistence type="predicted"/>
<protein>
    <submittedName>
        <fullName evidence="1">Uncharacterized protein</fullName>
    </submittedName>
</protein>
<dbReference type="Proteomes" id="UP000304148">
    <property type="component" value="Chromosome"/>
</dbReference>
<gene>
    <name evidence="1" type="ORF">PBLR_15341</name>
</gene>
<reference evidence="2" key="1">
    <citation type="submission" date="2018-08" db="EMBL/GenBank/DDBJ databases">
        <authorList>
            <person name="Chevrot R."/>
        </authorList>
    </citation>
    <scope>NUCLEOTIDE SEQUENCE [LARGE SCALE GENOMIC DNA]</scope>
</reference>
<evidence type="ECO:0000313" key="1">
    <source>
        <dbReference type="EMBL" id="SYX86915.1"/>
    </source>
</evidence>
<organism evidence="1 2">
    <name type="scientific">Paenibacillus alvei</name>
    <name type="common">Bacillus alvei</name>
    <dbReference type="NCBI Taxonomy" id="44250"/>
    <lineage>
        <taxon>Bacteria</taxon>
        <taxon>Bacillati</taxon>
        <taxon>Bacillota</taxon>
        <taxon>Bacilli</taxon>
        <taxon>Bacillales</taxon>
        <taxon>Paenibacillaceae</taxon>
        <taxon>Paenibacillus</taxon>
    </lineage>
</organism>
<dbReference type="AlphaFoldDB" id="A0A383RIP2"/>
<accession>A0A383RIP2</accession>
<dbReference type="EMBL" id="LS992241">
    <property type="protein sequence ID" value="SYX86915.1"/>
    <property type="molecule type" value="Genomic_DNA"/>
</dbReference>
<sequence length="48" mass="5351">MTYTPQFVRALLLEQIIGIMIIRGLSNISDGEIFSPSTKVFNETICSC</sequence>
<name>A0A383RIP2_PAEAL</name>